<keyword evidence="8 16" id="KW-0808">Transferase</keyword>
<comment type="cofactor">
    <cofactor evidence="2">
        <name>K(+)</name>
        <dbReference type="ChEBI" id="CHEBI:29103"/>
    </cofactor>
</comment>
<feature type="binding site" evidence="16">
    <location>
        <begin position="107"/>
        <end position="110"/>
    </location>
    <ligand>
        <name>substrate</name>
    </ligand>
</feature>
<comment type="catalytic activity">
    <reaction evidence="1 16">
        <text>(R)-pantothenate + ATP = (R)-4'-phosphopantothenate + ADP + H(+)</text>
        <dbReference type="Rhea" id="RHEA:16373"/>
        <dbReference type="ChEBI" id="CHEBI:10986"/>
        <dbReference type="ChEBI" id="CHEBI:15378"/>
        <dbReference type="ChEBI" id="CHEBI:29032"/>
        <dbReference type="ChEBI" id="CHEBI:30616"/>
        <dbReference type="ChEBI" id="CHEBI:456216"/>
        <dbReference type="EC" id="2.7.1.33"/>
    </reaction>
</comment>
<sequence length="261" mass="28194">MLLLADIGNTTTVFGLDNGMDIGAVWRLSSSRIETEDELFVILDGLLRNMGSSLSEISGLCVASVVPRLNGSVNYFARKYMSKPAVFVKADEFVSVGLKTDNPAEIGADRLANVIGARECYGANAIVIDVGTAITIDILKDGIFAGGAILPGPATAMSALFSHTAKLPEVELFFEDHYFGTNTEDNLRIGIVNGTYFALQGIISNIIKEFEEKPRIIGTGGDVRLFINKSGFIEIDDPILTLKGLRSYYNRVKSVEKNTTG</sequence>
<keyword evidence="9 16" id="KW-0547">Nucleotide-binding</keyword>
<comment type="caution">
    <text evidence="18">The sequence shown here is derived from an EMBL/GenBank/DDBJ whole genome shotgun (WGS) entry which is preliminary data.</text>
</comment>
<evidence type="ECO:0000256" key="11">
    <source>
        <dbReference type="ARBA" id="ARBA00022840"/>
    </source>
</evidence>
<keyword evidence="13 16" id="KW-0173">Coenzyme A biosynthesis</keyword>
<dbReference type="Proteomes" id="UP000264215">
    <property type="component" value="Unassembled WGS sequence"/>
</dbReference>
<evidence type="ECO:0000256" key="4">
    <source>
        <dbReference type="ARBA" id="ARBA00005225"/>
    </source>
</evidence>
<reference evidence="19" key="2">
    <citation type="journal article" date="2015" name="MBio">
        <title>Genome-Resolved Metagenomic Analysis Reveals Roles for Candidate Phyla and Other Microbial Community Members in Biogeochemical Transformations in Oil Reservoirs.</title>
        <authorList>
            <person name="Hu P."/>
            <person name="Tom L."/>
            <person name="Singh A."/>
            <person name="Thomas B.C."/>
            <person name="Baker B.J."/>
            <person name="Piceno Y.M."/>
            <person name="Andersen G.L."/>
            <person name="Banfield J.F."/>
        </authorList>
    </citation>
    <scope>NUCLEOTIDE SEQUENCE [LARGE SCALE GENOMIC DNA]</scope>
</reference>
<dbReference type="Pfam" id="PF03309">
    <property type="entry name" value="Pan_kinase"/>
    <property type="match status" value="1"/>
</dbReference>
<dbReference type="GO" id="GO:0005524">
    <property type="term" value="F:ATP binding"/>
    <property type="evidence" value="ECO:0007669"/>
    <property type="project" value="UniProtKB-UniRule"/>
</dbReference>
<organism evidence="18 19">
    <name type="scientific">Mesotoga infera</name>
    <dbReference type="NCBI Taxonomy" id="1236046"/>
    <lineage>
        <taxon>Bacteria</taxon>
        <taxon>Thermotogati</taxon>
        <taxon>Thermotogota</taxon>
        <taxon>Thermotogae</taxon>
        <taxon>Kosmotogales</taxon>
        <taxon>Kosmotogaceae</taxon>
        <taxon>Mesotoga</taxon>
    </lineage>
</organism>
<evidence type="ECO:0000256" key="13">
    <source>
        <dbReference type="ARBA" id="ARBA00022993"/>
    </source>
</evidence>
<evidence type="ECO:0000256" key="9">
    <source>
        <dbReference type="ARBA" id="ARBA00022741"/>
    </source>
</evidence>
<dbReference type="InterPro" id="IPR043129">
    <property type="entry name" value="ATPase_NBD"/>
</dbReference>
<evidence type="ECO:0000313" key="18">
    <source>
        <dbReference type="EMBL" id="KUK91191.1"/>
    </source>
</evidence>
<feature type="binding site" evidence="16">
    <location>
        <position position="132"/>
    </location>
    <ligand>
        <name>ATP</name>
        <dbReference type="ChEBI" id="CHEBI:30616"/>
    </ligand>
</feature>
<dbReference type="NCBIfam" id="NF009848">
    <property type="entry name" value="PRK13318.1-6"/>
    <property type="match status" value="1"/>
</dbReference>
<dbReference type="GO" id="GO:0004594">
    <property type="term" value="F:pantothenate kinase activity"/>
    <property type="evidence" value="ECO:0007669"/>
    <property type="project" value="UniProtKB-UniRule"/>
</dbReference>
<protein>
    <recommendedName>
        <fullName evidence="15 16">Type III pantothenate kinase</fullName>
        <ecNumber evidence="6 16">2.7.1.33</ecNumber>
    </recommendedName>
    <alternativeName>
        <fullName evidence="16">PanK-III</fullName>
    </alternativeName>
    <alternativeName>
        <fullName evidence="16">Pantothenic acid kinase</fullName>
    </alternativeName>
</protein>
<evidence type="ECO:0000256" key="1">
    <source>
        <dbReference type="ARBA" id="ARBA00001206"/>
    </source>
</evidence>
<dbReference type="CDD" id="cd24015">
    <property type="entry name" value="ASKHA_NBD_PanK-III"/>
    <property type="match status" value="1"/>
</dbReference>
<dbReference type="Proteomes" id="UP000055014">
    <property type="component" value="Unassembled WGS sequence"/>
</dbReference>
<dbReference type="GO" id="GO:0005737">
    <property type="term" value="C:cytoplasm"/>
    <property type="evidence" value="ECO:0007669"/>
    <property type="project" value="UniProtKB-SubCell"/>
</dbReference>
<feature type="binding site" evidence="16">
    <location>
        <begin position="6"/>
        <end position="13"/>
    </location>
    <ligand>
        <name>ATP</name>
        <dbReference type="ChEBI" id="CHEBI:30616"/>
    </ligand>
</feature>
<dbReference type="PANTHER" id="PTHR34265">
    <property type="entry name" value="TYPE III PANTOTHENATE KINASE"/>
    <property type="match status" value="1"/>
</dbReference>
<evidence type="ECO:0000256" key="14">
    <source>
        <dbReference type="ARBA" id="ARBA00038036"/>
    </source>
</evidence>
<name>A0A101I9I9_9BACT</name>
<comment type="caution">
    <text evidence="16">Lacks conserved residue(s) required for the propagation of feature annotation.</text>
</comment>
<dbReference type="InterPro" id="IPR004619">
    <property type="entry name" value="Type_III_PanK"/>
</dbReference>
<comment type="subunit">
    <text evidence="5 16">Homodimer.</text>
</comment>
<evidence type="ECO:0000256" key="3">
    <source>
        <dbReference type="ARBA" id="ARBA00004496"/>
    </source>
</evidence>
<feature type="binding site" evidence="16">
    <location>
        <position position="129"/>
    </location>
    <ligand>
        <name>K(+)</name>
        <dbReference type="ChEBI" id="CHEBI:29103"/>
    </ligand>
</feature>
<keyword evidence="16" id="KW-0479">Metal-binding</keyword>
<dbReference type="GO" id="GO:0046872">
    <property type="term" value="F:metal ion binding"/>
    <property type="evidence" value="ECO:0007669"/>
    <property type="project" value="UniProtKB-KW"/>
</dbReference>
<evidence type="ECO:0000256" key="16">
    <source>
        <dbReference type="HAMAP-Rule" id="MF_01274"/>
    </source>
</evidence>
<evidence type="ECO:0000256" key="12">
    <source>
        <dbReference type="ARBA" id="ARBA00022958"/>
    </source>
</evidence>
<keyword evidence="7 16" id="KW-0963">Cytoplasm</keyword>
<dbReference type="Gene3D" id="3.30.420.40">
    <property type="match status" value="2"/>
</dbReference>
<reference evidence="17 20" key="3">
    <citation type="journal article" date="2018" name="Nat. Biotechnol.">
        <title>A standardized bacterial taxonomy based on genome phylogeny substantially revises the tree of life.</title>
        <authorList>
            <person name="Parks D.H."/>
            <person name="Chuvochina M."/>
            <person name="Waite D.W."/>
            <person name="Rinke C."/>
            <person name="Skarshewski A."/>
            <person name="Chaumeil P.A."/>
            <person name="Hugenholtz P."/>
        </authorList>
    </citation>
    <scope>NUCLEOTIDE SEQUENCE [LARGE SCALE GENOMIC DNA]</scope>
    <source>
        <strain evidence="17">UBA9905</strain>
    </source>
</reference>
<comment type="cofactor">
    <cofactor evidence="16">
        <name>NH4(+)</name>
        <dbReference type="ChEBI" id="CHEBI:28938"/>
    </cofactor>
    <cofactor evidence="16">
        <name>K(+)</name>
        <dbReference type="ChEBI" id="CHEBI:29103"/>
    </cofactor>
    <text evidence="16">A monovalent cation. Ammonium or potassium.</text>
</comment>
<evidence type="ECO:0000256" key="7">
    <source>
        <dbReference type="ARBA" id="ARBA00022490"/>
    </source>
</evidence>
<dbReference type="GO" id="GO:0015937">
    <property type="term" value="P:coenzyme A biosynthetic process"/>
    <property type="evidence" value="ECO:0007669"/>
    <property type="project" value="UniProtKB-UniRule"/>
</dbReference>
<proteinExistence type="inferred from homology"/>
<comment type="similarity">
    <text evidence="14 16">Belongs to the type III pantothenate kinase family.</text>
</comment>
<dbReference type="EMBL" id="LGGW01000007">
    <property type="protein sequence ID" value="KUK91191.1"/>
    <property type="molecule type" value="Genomic_DNA"/>
</dbReference>
<evidence type="ECO:0000313" key="17">
    <source>
        <dbReference type="EMBL" id="HCO70055.1"/>
    </source>
</evidence>
<evidence type="ECO:0000256" key="5">
    <source>
        <dbReference type="ARBA" id="ARBA00011738"/>
    </source>
</evidence>
<evidence type="ECO:0000256" key="10">
    <source>
        <dbReference type="ARBA" id="ARBA00022777"/>
    </source>
</evidence>
<comment type="function">
    <text evidence="16">Catalyzes the phosphorylation of pantothenate (Pan), the first step in CoA biosynthesis.</text>
</comment>
<evidence type="ECO:0000256" key="15">
    <source>
        <dbReference type="ARBA" id="ARBA00040883"/>
    </source>
</evidence>
<dbReference type="PANTHER" id="PTHR34265:SF1">
    <property type="entry name" value="TYPE III PANTOTHENATE KINASE"/>
    <property type="match status" value="1"/>
</dbReference>
<dbReference type="NCBIfam" id="TIGR00671">
    <property type="entry name" value="baf"/>
    <property type="match status" value="1"/>
</dbReference>
<feature type="active site" description="Proton acceptor" evidence="16">
    <location>
        <position position="109"/>
    </location>
</feature>
<dbReference type="AlphaFoldDB" id="A0A101I9I9"/>
<comment type="pathway">
    <text evidence="4 16">Cofactor biosynthesis; coenzyme A biosynthesis; CoA from (R)-pantothenate: step 1/5.</text>
</comment>
<evidence type="ECO:0000256" key="2">
    <source>
        <dbReference type="ARBA" id="ARBA00001958"/>
    </source>
</evidence>
<keyword evidence="10 16" id="KW-0418">Kinase</keyword>
<comment type="subcellular location">
    <subcellularLocation>
        <location evidence="3 16">Cytoplasm</location>
    </subcellularLocation>
</comment>
<keyword evidence="11 16" id="KW-0067">ATP-binding</keyword>
<accession>A0A101I9I9</accession>
<feature type="binding site" evidence="16">
    <location>
        <position position="183"/>
    </location>
    <ligand>
        <name>substrate</name>
    </ligand>
</feature>
<gene>
    <name evidence="16" type="primary">coaX</name>
    <name evidence="17" type="ORF">DIT26_05670</name>
    <name evidence="18" type="ORF">XE02_0153</name>
</gene>
<keyword evidence="12 16" id="KW-0630">Potassium</keyword>
<dbReference type="SUPFAM" id="SSF53067">
    <property type="entry name" value="Actin-like ATPase domain"/>
    <property type="match status" value="2"/>
</dbReference>
<dbReference type="EMBL" id="DQBS01000133">
    <property type="protein sequence ID" value="HCO70055.1"/>
    <property type="molecule type" value="Genomic_DNA"/>
</dbReference>
<dbReference type="UniPathway" id="UPA00241">
    <property type="reaction ID" value="UER00352"/>
</dbReference>
<dbReference type="PATRIC" id="fig|1236046.5.peg.927"/>
<evidence type="ECO:0000313" key="20">
    <source>
        <dbReference type="Proteomes" id="UP000264215"/>
    </source>
</evidence>
<reference evidence="18" key="1">
    <citation type="journal article" date="2015" name="MBio">
        <title>Genome-resolved metagenomic analysis reveals roles for candidate phyla and other microbial community members in biogeochemical transformations in oil reservoirs.</title>
        <authorList>
            <person name="Hu P."/>
            <person name="Tom L."/>
            <person name="Singh A."/>
            <person name="Thomas B.C."/>
            <person name="Baker B.J."/>
            <person name="Piceno Y.M."/>
            <person name="Andersen G.L."/>
            <person name="Banfield J.F."/>
        </authorList>
    </citation>
    <scope>NUCLEOTIDE SEQUENCE [LARGE SCALE GENOMIC DNA]</scope>
    <source>
        <strain evidence="18">46_70</strain>
    </source>
</reference>
<evidence type="ECO:0000313" key="19">
    <source>
        <dbReference type="Proteomes" id="UP000055014"/>
    </source>
</evidence>
<evidence type="ECO:0000256" key="8">
    <source>
        <dbReference type="ARBA" id="ARBA00022679"/>
    </source>
</evidence>
<evidence type="ECO:0000256" key="6">
    <source>
        <dbReference type="ARBA" id="ARBA00012102"/>
    </source>
</evidence>
<dbReference type="EC" id="2.7.1.33" evidence="6 16"/>
<dbReference type="HAMAP" id="MF_01274">
    <property type="entry name" value="Pantothen_kinase_3"/>
    <property type="match status" value="1"/>
</dbReference>